<evidence type="ECO:0000313" key="2">
    <source>
        <dbReference type="Proteomes" id="UP000805193"/>
    </source>
</evidence>
<proteinExistence type="predicted"/>
<name>A0AC60QTI0_IXOPE</name>
<feature type="non-terminal residue" evidence="1">
    <location>
        <position position="102"/>
    </location>
</feature>
<evidence type="ECO:0000313" key="1">
    <source>
        <dbReference type="EMBL" id="KAG0438930.1"/>
    </source>
</evidence>
<protein>
    <submittedName>
        <fullName evidence="1">Uncharacterized protein</fullName>
    </submittedName>
</protein>
<organism evidence="1 2">
    <name type="scientific">Ixodes persulcatus</name>
    <name type="common">Taiga tick</name>
    <dbReference type="NCBI Taxonomy" id="34615"/>
    <lineage>
        <taxon>Eukaryota</taxon>
        <taxon>Metazoa</taxon>
        <taxon>Ecdysozoa</taxon>
        <taxon>Arthropoda</taxon>
        <taxon>Chelicerata</taxon>
        <taxon>Arachnida</taxon>
        <taxon>Acari</taxon>
        <taxon>Parasitiformes</taxon>
        <taxon>Ixodida</taxon>
        <taxon>Ixodoidea</taxon>
        <taxon>Ixodidae</taxon>
        <taxon>Ixodinae</taxon>
        <taxon>Ixodes</taxon>
    </lineage>
</organism>
<gene>
    <name evidence="1" type="ORF">HPB47_016819</name>
</gene>
<reference evidence="1 2" key="1">
    <citation type="journal article" date="2020" name="Cell">
        <title>Large-Scale Comparative Analyses of Tick Genomes Elucidate Their Genetic Diversity and Vector Capacities.</title>
        <authorList>
            <consortium name="Tick Genome and Microbiome Consortium (TIGMIC)"/>
            <person name="Jia N."/>
            <person name="Wang J."/>
            <person name="Shi W."/>
            <person name="Du L."/>
            <person name="Sun Y."/>
            <person name="Zhan W."/>
            <person name="Jiang J.F."/>
            <person name="Wang Q."/>
            <person name="Zhang B."/>
            <person name="Ji P."/>
            <person name="Bell-Sakyi L."/>
            <person name="Cui X.M."/>
            <person name="Yuan T.T."/>
            <person name="Jiang B.G."/>
            <person name="Yang W.F."/>
            <person name="Lam T.T."/>
            <person name="Chang Q.C."/>
            <person name="Ding S.J."/>
            <person name="Wang X.J."/>
            <person name="Zhu J.G."/>
            <person name="Ruan X.D."/>
            <person name="Zhao L."/>
            <person name="Wei J.T."/>
            <person name="Ye R.Z."/>
            <person name="Que T.C."/>
            <person name="Du C.H."/>
            <person name="Zhou Y.H."/>
            <person name="Cheng J.X."/>
            <person name="Dai P.F."/>
            <person name="Guo W.B."/>
            <person name="Han X.H."/>
            <person name="Huang E.J."/>
            <person name="Li L.F."/>
            <person name="Wei W."/>
            <person name="Gao Y.C."/>
            <person name="Liu J.Z."/>
            <person name="Shao H.Z."/>
            <person name="Wang X."/>
            <person name="Wang C.C."/>
            <person name="Yang T.C."/>
            <person name="Huo Q.B."/>
            <person name="Li W."/>
            <person name="Chen H.Y."/>
            <person name="Chen S.E."/>
            <person name="Zhou L.G."/>
            <person name="Ni X.B."/>
            <person name="Tian J.H."/>
            <person name="Sheng Y."/>
            <person name="Liu T."/>
            <person name="Pan Y.S."/>
            <person name="Xia L.Y."/>
            <person name="Li J."/>
            <person name="Zhao F."/>
            <person name="Cao W.C."/>
        </authorList>
    </citation>
    <scope>NUCLEOTIDE SEQUENCE [LARGE SCALE GENOMIC DNA]</scope>
    <source>
        <strain evidence="1">Iper-2018</strain>
    </source>
</reference>
<sequence>FSGSPILLDSSFQSFLSTGIFQNARKWSLKWYTPCFNMAKFQVHSMTTSSRQVKSQKKFLHFVLNLCLEELPSWAEMVLLSLTSKVVTLRALGTFLWKLLIS</sequence>
<accession>A0AC60QTI0</accession>
<comment type="caution">
    <text evidence="1">The sequence shown here is derived from an EMBL/GenBank/DDBJ whole genome shotgun (WGS) entry which is preliminary data.</text>
</comment>
<feature type="non-terminal residue" evidence="1">
    <location>
        <position position="1"/>
    </location>
</feature>
<dbReference type="EMBL" id="JABSTQ010005620">
    <property type="protein sequence ID" value="KAG0438930.1"/>
    <property type="molecule type" value="Genomic_DNA"/>
</dbReference>
<dbReference type="Proteomes" id="UP000805193">
    <property type="component" value="Unassembled WGS sequence"/>
</dbReference>
<keyword evidence="2" id="KW-1185">Reference proteome</keyword>